<dbReference type="EMBL" id="LT934117">
    <property type="protein sequence ID" value="VAH90789.1"/>
    <property type="molecule type" value="Genomic_DNA"/>
</dbReference>
<name>A0A9R0S9M0_TRITD</name>
<dbReference type="Gramene" id="TRITD4Av1G074300.1">
    <property type="protein sequence ID" value="TRITD4Av1G074300.1"/>
    <property type="gene ID" value="TRITD4Av1G074300"/>
</dbReference>
<gene>
    <name evidence="4" type="ORF">TRITD_4Av1G074300</name>
</gene>
<evidence type="ECO:0000256" key="1">
    <source>
        <dbReference type="ARBA" id="ARBA00022722"/>
    </source>
</evidence>
<dbReference type="SUPFAM" id="SSF53098">
    <property type="entry name" value="Ribonuclease H-like"/>
    <property type="match status" value="1"/>
</dbReference>
<sequence>MADAPLYKQRRTYTRELHDVDLHNNHKIHVVCTSKGEDVDKMLSTLRRKLGGIPVKLVGVDVEYMHYVKPQRAAVLQQCVEKECLVYHISAAKDRPMELDKFLMNGEYTFVEFAIEGDKSKLKLSGLEINSDNYIDIQVEWTDPYNKRKFDSLADVAGRMIDIHYHDVKKKINRKEDRTLWGFCPLLEKLIKYAVIDAFATYESWRIIYDVIMALDRAKRDKEAKKKKNKDVIQYRN</sequence>
<keyword evidence="1" id="KW-0540">Nuclease</keyword>
<protein>
    <recommendedName>
        <fullName evidence="3">3'-5' exonuclease domain-containing protein</fullName>
    </recommendedName>
</protein>
<dbReference type="PANTHER" id="PTHR13620">
    <property type="entry name" value="3-5 EXONUCLEASE"/>
    <property type="match status" value="1"/>
</dbReference>
<reference evidence="4 5" key="1">
    <citation type="submission" date="2017-09" db="EMBL/GenBank/DDBJ databases">
        <authorList>
            <consortium name="International Durum Wheat Genome Sequencing Consortium (IDWGSC)"/>
            <person name="Milanesi L."/>
        </authorList>
    </citation>
    <scope>NUCLEOTIDE SEQUENCE [LARGE SCALE GENOMIC DNA]</scope>
    <source>
        <strain evidence="5">cv. Svevo</strain>
    </source>
</reference>
<dbReference type="Proteomes" id="UP000324705">
    <property type="component" value="Chromosome 4A"/>
</dbReference>
<dbReference type="Gene3D" id="3.30.420.10">
    <property type="entry name" value="Ribonuclease H-like superfamily/Ribonuclease H"/>
    <property type="match status" value="1"/>
</dbReference>
<dbReference type="GO" id="GO:0008408">
    <property type="term" value="F:3'-5' exonuclease activity"/>
    <property type="evidence" value="ECO:0007669"/>
    <property type="project" value="InterPro"/>
</dbReference>
<dbReference type="AlphaFoldDB" id="A0A9R0S9M0"/>
<accession>A0A9R0S9M0</accession>
<dbReference type="InterPro" id="IPR036397">
    <property type="entry name" value="RNaseH_sf"/>
</dbReference>
<dbReference type="GO" id="GO:0005634">
    <property type="term" value="C:nucleus"/>
    <property type="evidence" value="ECO:0007669"/>
    <property type="project" value="TreeGrafter"/>
</dbReference>
<keyword evidence="2" id="KW-0378">Hydrolase</keyword>
<dbReference type="GO" id="GO:0006139">
    <property type="term" value="P:nucleobase-containing compound metabolic process"/>
    <property type="evidence" value="ECO:0007669"/>
    <property type="project" value="InterPro"/>
</dbReference>
<evidence type="ECO:0000259" key="3">
    <source>
        <dbReference type="Pfam" id="PF01612"/>
    </source>
</evidence>
<evidence type="ECO:0000313" key="5">
    <source>
        <dbReference type="Proteomes" id="UP000324705"/>
    </source>
</evidence>
<dbReference type="InterPro" id="IPR002562">
    <property type="entry name" value="3'-5'_exonuclease_dom"/>
</dbReference>
<evidence type="ECO:0000256" key="2">
    <source>
        <dbReference type="ARBA" id="ARBA00022801"/>
    </source>
</evidence>
<dbReference type="OMA" id="AGTMIDI"/>
<proteinExistence type="predicted"/>
<dbReference type="GO" id="GO:0003676">
    <property type="term" value="F:nucleic acid binding"/>
    <property type="evidence" value="ECO:0007669"/>
    <property type="project" value="InterPro"/>
</dbReference>
<dbReference type="InterPro" id="IPR051132">
    <property type="entry name" value="3-5_Exonuclease_domain"/>
</dbReference>
<organism evidence="4 5">
    <name type="scientific">Triticum turgidum subsp. durum</name>
    <name type="common">Durum wheat</name>
    <name type="synonym">Triticum durum</name>
    <dbReference type="NCBI Taxonomy" id="4567"/>
    <lineage>
        <taxon>Eukaryota</taxon>
        <taxon>Viridiplantae</taxon>
        <taxon>Streptophyta</taxon>
        <taxon>Embryophyta</taxon>
        <taxon>Tracheophyta</taxon>
        <taxon>Spermatophyta</taxon>
        <taxon>Magnoliopsida</taxon>
        <taxon>Liliopsida</taxon>
        <taxon>Poales</taxon>
        <taxon>Poaceae</taxon>
        <taxon>BOP clade</taxon>
        <taxon>Pooideae</taxon>
        <taxon>Triticodae</taxon>
        <taxon>Triticeae</taxon>
        <taxon>Triticinae</taxon>
        <taxon>Triticum</taxon>
    </lineage>
</organism>
<dbReference type="InterPro" id="IPR012337">
    <property type="entry name" value="RNaseH-like_sf"/>
</dbReference>
<dbReference type="GO" id="GO:0005737">
    <property type="term" value="C:cytoplasm"/>
    <property type="evidence" value="ECO:0007669"/>
    <property type="project" value="TreeGrafter"/>
</dbReference>
<dbReference type="Pfam" id="PF01612">
    <property type="entry name" value="DNA_pol_A_exo1"/>
    <property type="match status" value="1"/>
</dbReference>
<keyword evidence="5" id="KW-1185">Reference proteome</keyword>
<evidence type="ECO:0000313" key="4">
    <source>
        <dbReference type="EMBL" id="VAH90789.1"/>
    </source>
</evidence>
<dbReference type="PANTHER" id="PTHR13620:SF75">
    <property type="entry name" value="UBIQUITIN-LIKE DOMAIN-CONTAINING PROTEIN"/>
    <property type="match status" value="1"/>
</dbReference>
<feature type="domain" description="3'-5' exonuclease" evidence="3">
    <location>
        <begin position="54"/>
        <end position="203"/>
    </location>
</feature>